<accession>A0A2T7UHK5</accession>
<dbReference type="EMBL" id="LFYT02000003">
    <property type="protein sequence ID" value="PVE44101.1"/>
    <property type="molecule type" value="Genomic_DNA"/>
</dbReference>
<proteinExistence type="predicted"/>
<name>A0A2T7UHK5_9BURK</name>
<keyword evidence="2" id="KW-1185">Reference proteome</keyword>
<dbReference type="AlphaFoldDB" id="A0A2T7UHK5"/>
<evidence type="ECO:0000313" key="1">
    <source>
        <dbReference type="EMBL" id="PVE44101.1"/>
    </source>
</evidence>
<dbReference type="Proteomes" id="UP000037507">
    <property type="component" value="Unassembled WGS sequence"/>
</dbReference>
<gene>
    <name evidence="1" type="ORF">H663_003880</name>
</gene>
<sequence length="62" mass="6470">MNLAEPISQIYTKSGRFMMSVNLMAVLRGGGRTSGLKADVDQGALICSGLTASLCHGAIWLG</sequence>
<comment type="caution">
    <text evidence="1">The sequence shown here is derived from an EMBL/GenBank/DDBJ whole genome shotgun (WGS) entry which is preliminary data.</text>
</comment>
<organism evidence="1 2">
    <name type="scientific">Limnohabitans planktonicus II-D5</name>
    <dbReference type="NCBI Taxonomy" id="1293045"/>
    <lineage>
        <taxon>Bacteria</taxon>
        <taxon>Pseudomonadati</taxon>
        <taxon>Pseudomonadota</taxon>
        <taxon>Betaproteobacteria</taxon>
        <taxon>Burkholderiales</taxon>
        <taxon>Comamonadaceae</taxon>
        <taxon>Limnohabitans</taxon>
    </lineage>
</organism>
<dbReference type="STRING" id="1293045.H663_19160"/>
<reference evidence="1" key="1">
    <citation type="submission" date="2017-04" db="EMBL/GenBank/DDBJ databases">
        <title>Unexpected and diverse lifestyles within the genus Limnohabitans.</title>
        <authorList>
            <person name="Kasalicky V."/>
            <person name="Mehrshad M."/>
            <person name="Andrei S.-A."/>
            <person name="Salcher M."/>
            <person name="Kratochvilova H."/>
            <person name="Simek K."/>
            <person name="Ghai R."/>
        </authorList>
    </citation>
    <scope>NUCLEOTIDE SEQUENCE [LARGE SCALE GENOMIC DNA]</scope>
    <source>
        <strain evidence="1">II-D5</strain>
    </source>
</reference>
<protein>
    <submittedName>
        <fullName evidence="1">Uncharacterized protein</fullName>
    </submittedName>
</protein>
<evidence type="ECO:0000313" key="2">
    <source>
        <dbReference type="Proteomes" id="UP000037507"/>
    </source>
</evidence>